<name>A0A284RIT4_ARMOS</name>
<dbReference type="InterPro" id="IPR013126">
    <property type="entry name" value="Hsp_70_fam"/>
</dbReference>
<dbReference type="EMBL" id="FUEG01000009">
    <property type="protein sequence ID" value="SJL08671.1"/>
    <property type="molecule type" value="Genomic_DNA"/>
</dbReference>
<feature type="chain" id="PRO_5012967417" evidence="3">
    <location>
        <begin position="20"/>
        <end position="306"/>
    </location>
</feature>
<keyword evidence="3" id="KW-0732">Signal</keyword>
<dbReference type="GO" id="GO:0140662">
    <property type="term" value="F:ATP-dependent protein folding chaperone"/>
    <property type="evidence" value="ECO:0007669"/>
    <property type="project" value="InterPro"/>
</dbReference>
<proteinExistence type="predicted"/>
<dbReference type="AlphaFoldDB" id="A0A284RIT4"/>
<sequence length="306" mass="33701">MIPFFAIFLIPAWFTLVDGRLSNDESPIIGIEFGYPYSRAAIQGQDSSSLEVLAEDNKSIDYYLLICTKERCGIQFYDDGYDEMLAIADDLWGEGIIEELLTGAGILAKDILHVIIIDEPTPVLRQHVEVSFPGKILPPDPYEIVLGAALKAKWLSEPEVTCAMSIIPFGLGVQLSDGIFGPVIMRNAILPKQASRRFSFMERQIRFFTGSGVPWEIEYTNNSASQLLGTMDLPVVEGAATPFDVIISVAIDEDGLMNFTAAEGGMQTSMVIPFPHNPLKEEDVVAVVNEAEDFARSEQITDLEEG</sequence>
<dbReference type="Pfam" id="PF00012">
    <property type="entry name" value="HSP70"/>
    <property type="match status" value="1"/>
</dbReference>
<dbReference type="InterPro" id="IPR029047">
    <property type="entry name" value="HSP70_peptide-bd_sf"/>
</dbReference>
<dbReference type="STRING" id="47428.A0A284RIT4"/>
<dbReference type="Proteomes" id="UP000219338">
    <property type="component" value="Unassembled WGS sequence"/>
</dbReference>
<evidence type="ECO:0000313" key="5">
    <source>
        <dbReference type="Proteomes" id="UP000219338"/>
    </source>
</evidence>
<reference evidence="5" key="1">
    <citation type="journal article" date="2017" name="Nat. Ecol. Evol.">
        <title>Genome expansion and lineage-specific genetic innovations in the forest pathogenic fungi Armillaria.</title>
        <authorList>
            <person name="Sipos G."/>
            <person name="Prasanna A.N."/>
            <person name="Walter M.C."/>
            <person name="O'Connor E."/>
            <person name="Balint B."/>
            <person name="Krizsan K."/>
            <person name="Kiss B."/>
            <person name="Hess J."/>
            <person name="Varga T."/>
            <person name="Slot J."/>
            <person name="Riley R."/>
            <person name="Boka B."/>
            <person name="Rigling D."/>
            <person name="Barry K."/>
            <person name="Lee J."/>
            <person name="Mihaltcheva S."/>
            <person name="LaButti K."/>
            <person name="Lipzen A."/>
            <person name="Waldron R."/>
            <person name="Moloney N.M."/>
            <person name="Sperisen C."/>
            <person name="Kredics L."/>
            <person name="Vagvoelgyi C."/>
            <person name="Patrignani A."/>
            <person name="Fitzpatrick D."/>
            <person name="Nagy I."/>
            <person name="Doyle S."/>
            <person name="Anderson J.B."/>
            <person name="Grigoriev I.V."/>
            <person name="Gueldener U."/>
            <person name="Muensterkoetter M."/>
            <person name="Nagy L.G."/>
        </authorList>
    </citation>
    <scope>NUCLEOTIDE SEQUENCE [LARGE SCALE GENOMIC DNA]</scope>
    <source>
        <strain evidence="5">C18/9</strain>
    </source>
</reference>
<feature type="signal peptide" evidence="3">
    <location>
        <begin position="1"/>
        <end position="19"/>
    </location>
</feature>
<dbReference type="SUPFAM" id="SSF100920">
    <property type="entry name" value="Heat shock protein 70kD (HSP70), peptide-binding domain"/>
    <property type="match status" value="1"/>
</dbReference>
<organism evidence="4 5">
    <name type="scientific">Armillaria ostoyae</name>
    <name type="common">Armillaria root rot fungus</name>
    <dbReference type="NCBI Taxonomy" id="47428"/>
    <lineage>
        <taxon>Eukaryota</taxon>
        <taxon>Fungi</taxon>
        <taxon>Dikarya</taxon>
        <taxon>Basidiomycota</taxon>
        <taxon>Agaricomycotina</taxon>
        <taxon>Agaricomycetes</taxon>
        <taxon>Agaricomycetidae</taxon>
        <taxon>Agaricales</taxon>
        <taxon>Marasmiineae</taxon>
        <taxon>Physalacriaceae</taxon>
        <taxon>Armillaria</taxon>
    </lineage>
</organism>
<dbReference type="GO" id="GO:0005524">
    <property type="term" value="F:ATP binding"/>
    <property type="evidence" value="ECO:0007669"/>
    <property type="project" value="UniProtKB-KW"/>
</dbReference>
<dbReference type="Gene3D" id="2.60.34.10">
    <property type="entry name" value="Substrate Binding Domain Of DNAk, Chain A, domain 1"/>
    <property type="match status" value="1"/>
</dbReference>
<accession>A0A284RIT4</accession>
<evidence type="ECO:0000256" key="2">
    <source>
        <dbReference type="ARBA" id="ARBA00022840"/>
    </source>
</evidence>
<keyword evidence="2" id="KW-0067">ATP-binding</keyword>
<gene>
    <name evidence="4" type="ORF">ARMOST_12039</name>
</gene>
<evidence type="ECO:0000313" key="4">
    <source>
        <dbReference type="EMBL" id="SJL08671.1"/>
    </source>
</evidence>
<protein>
    <submittedName>
        <fullName evidence="4">Uncharacterized protein</fullName>
    </submittedName>
</protein>
<keyword evidence="1" id="KW-0547">Nucleotide-binding</keyword>
<dbReference type="OrthoDB" id="3054080at2759"/>
<evidence type="ECO:0000256" key="3">
    <source>
        <dbReference type="SAM" id="SignalP"/>
    </source>
</evidence>
<keyword evidence="5" id="KW-1185">Reference proteome</keyword>
<evidence type="ECO:0000256" key="1">
    <source>
        <dbReference type="ARBA" id="ARBA00022741"/>
    </source>
</evidence>